<dbReference type="EMBL" id="JBEVCJ010000029">
    <property type="protein sequence ID" value="MET1256851.1"/>
    <property type="molecule type" value="Genomic_DNA"/>
</dbReference>
<organism evidence="4 5">
    <name type="scientific">Aliikangiella maris</name>
    <dbReference type="NCBI Taxonomy" id="3162458"/>
    <lineage>
        <taxon>Bacteria</taxon>
        <taxon>Pseudomonadati</taxon>
        <taxon>Pseudomonadota</taxon>
        <taxon>Gammaproteobacteria</taxon>
        <taxon>Oceanospirillales</taxon>
        <taxon>Pleioneaceae</taxon>
        <taxon>Aliikangiella</taxon>
    </lineage>
</organism>
<evidence type="ECO:0000313" key="5">
    <source>
        <dbReference type="Proteomes" id="UP001548189"/>
    </source>
</evidence>
<dbReference type="InterPro" id="IPR003607">
    <property type="entry name" value="HD/PDEase_dom"/>
</dbReference>
<dbReference type="PROSITE" id="PS51832">
    <property type="entry name" value="HD_GYP"/>
    <property type="match status" value="1"/>
</dbReference>
<dbReference type="Gene3D" id="1.10.3210.10">
    <property type="entry name" value="Hypothetical protein af1432"/>
    <property type="match status" value="1"/>
</dbReference>
<dbReference type="InterPro" id="IPR037522">
    <property type="entry name" value="HD_GYP_dom"/>
</dbReference>
<dbReference type="CDD" id="cd00077">
    <property type="entry name" value="HDc"/>
    <property type="match status" value="1"/>
</dbReference>
<dbReference type="InterPro" id="IPR021800">
    <property type="entry name" value="DUF3369"/>
</dbReference>
<dbReference type="SUPFAM" id="SSF109604">
    <property type="entry name" value="HD-domain/PDEase-like"/>
    <property type="match status" value="1"/>
</dbReference>
<dbReference type="InterPro" id="IPR052020">
    <property type="entry name" value="Cyclic_di-GMP/3'3'-cGAMP_PDE"/>
</dbReference>
<dbReference type="PANTHER" id="PTHR45228">
    <property type="entry name" value="CYCLIC DI-GMP PHOSPHODIESTERASE TM_0186-RELATED"/>
    <property type="match status" value="1"/>
</dbReference>
<gene>
    <name evidence="4" type="ORF">ABVT43_17040</name>
</gene>
<sequence length="516" mass="58808">MNDELIFAEEPIKGHATQSRLFEKFKVMIVDDEPEVHAVTELSLSGFKFKGREIDFINAYSANDAKSLLSEHTDIAVILLDVVMETEHAGLDLVSYIRKDMQYSAVRIILRTGQPGQAPEREVIENFDINDYKCKTELTSQKLFTLMHASLRSYTDIMSLEQSKIGLRKVIDASRGIFDKHAFDSFISGTITQVAYLLDLDEAFIVSDETHIFRIEDSKLDKFYFVDQLGQISNVCLDELSSDVQQSVSQAIKTKGNIFTDNSVLIYCENRYYITMFYFKPSRRLSSVDEELLNIFTENIIVALENIRLEEIIKENQKEIIYRLGEVVENRSKETGNHVKRVALYSELLAKLYPLDSEQIEIIKLASPLHDIGKIAIPDSILHKSDKLDIMEWDVMKSHAERGGDMLEGSDLILLQAGAIIASHHHEKWDGTGYPEGLAGENIHIFGRITALADVFDALGSNRCYKDAWPDEKILTFIKSERGKHFEPKLVDIMLDNIEHFFKIRDSLPDTPGCEH</sequence>
<dbReference type="Proteomes" id="UP001548189">
    <property type="component" value="Unassembled WGS sequence"/>
</dbReference>
<evidence type="ECO:0000256" key="1">
    <source>
        <dbReference type="PROSITE-ProRule" id="PRU00169"/>
    </source>
</evidence>
<evidence type="ECO:0000259" key="2">
    <source>
        <dbReference type="PROSITE" id="PS50110"/>
    </source>
</evidence>
<dbReference type="InterPro" id="IPR011006">
    <property type="entry name" value="CheY-like_superfamily"/>
</dbReference>
<dbReference type="SUPFAM" id="SSF52172">
    <property type="entry name" value="CheY-like"/>
    <property type="match status" value="1"/>
</dbReference>
<dbReference type="InterPro" id="IPR001789">
    <property type="entry name" value="Sig_transdc_resp-reg_receiver"/>
</dbReference>
<proteinExistence type="predicted"/>
<feature type="domain" description="Response regulatory" evidence="2">
    <location>
        <begin position="26"/>
        <end position="150"/>
    </location>
</feature>
<keyword evidence="1" id="KW-0597">Phosphoprotein</keyword>
<feature type="domain" description="HD-GYP" evidence="3">
    <location>
        <begin position="313"/>
        <end position="510"/>
    </location>
</feature>
<name>A0ABV2BY41_9GAMM</name>
<feature type="modified residue" description="4-aspartylphosphate" evidence="1">
    <location>
        <position position="81"/>
    </location>
</feature>
<dbReference type="RefSeq" id="WP_353897433.1">
    <property type="nucleotide sequence ID" value="NZ_JBEVCJ010000029.1"/>
</dbReference>
<dbReference type="SMART" id="SM00471">
    <property type="entry name" value="HDc"/>
    <property type="match status" value="1"/>
</dbReference>
<accession>A0ABV2BY41</accession>
<evidence type="ECO:0000313" key="4">
    <source>
        <dbReference type="EMBL" id="MET1256851.1"/>
    </source>
</evidence>
<dbReference type="PANTHER" id="PTHR45228:SF9">
    <property type="entry name" value="3'3'-CGAMP-SPECIFIC PHOSPHODIESTERASE 2"/>
    <property type="match status" value="1"/>
</dbReference>
<dbReference type="Pfam" id="PF13487">
    <property type="entry name" value="HD_5"/>
    <property type="match status" value="1"/>
</dbReference>
<comment type="caution">
    <text evidence="4">The sequence shown here is derived from an EMBL/GenBank/DDBJ whole genome shotgun (WGS) entry which is preliminary data.</text>
</comment>
<keyword evidence="5" id="KW-1185">Reference proteome</keyword>
<dbReference type="Pfam" id="PF11849">
    <property type="entry name" value="DUF3369"/>
    <property type="match status" value="1"/>
</dbReference>
<protein>
    <submittedName>
        <fullName evidence="4">DUF3369 domain-containing protein</fullName>
    </submittedName>
</protein>
<dbReference type="PROSITE" id="PS50110">
    <property type="entry name" value="RESPONSE_REGULATORY"/>
    <property type="match status" value="1"/>
</dbReference>
<evidence type="ECO:0000259" key="3">
    <source>
        <dbReference type="PROSITE" id="PS51832"/>
    </source>
</evidence>
<dbReference type="Gene3D" id="3.40.50.2300">
    <property type="match status" value="1"/>
</dbReference>
<reference evidence="4 5" key="1">
    <citation type="submission" date="2024-06" db="EMBL/GenBank/DDBJ databases">
        <authorList>
            <person name="Li F."/>
        </authorList>
    </citation>
    <scope>NUCLEOTIDE SEQUENCE [LARGE SCALE GENOMIC DNA]</scope>
    <source>
        <strain evidence="4 5">GXAS 311</strain>
    </source>
</reference>